<reference evidence="4" key="1">
    <citation type="submission" date="2022-03" db="EMBL/GenBank/DDBJ databases">
        <title>A functionally conserved STORR gene fusion in Papaver species that diverged 16.8 million years ago.</title>
        <authorList>
            <person name="Catania T."/>
        </authorList>
    </citation>
    <scope>NUCLEOTIDE SEQUENCE</scope>
    <source>
        <strain evidence="4">S-191538</strain>
    </source>
</reference>
<dbReference type="InterPro" id="IPR039391">
    <property type="entry name" value="Phytocyanin-like"/>
</dbReference>
<dbReference type="InterPro" id="IPR003245">
    <property type="entry name" value="Phytocyanin_dom"/>
</dbReference>
<dbReference type="InterPro" id="IPR008972">
    <property type="entry name" value="Cupredoxin"/>
</dbReference>
<evidence type="ECO:0000256" key="1">
    <source>
        <dbReference type="SAM" id="MobiDB-lite"/>
    </source>
</evidence>
<sequence length="286" mass="29721">MEFRSCILFVMLMGFVYSSEAANKYVGGTDGWVATPAMSLNQWAEKTRFSVNDSLGMESVLVVNSEDYYTCNTKNPIQTLDGGDSSFKLEKSGPFYFIGDKDGNCAQVQKNDFVIPPKSSPSPSPAPVAKPPKSSSPSPAQIVNPPKAASPSPAPVANPPMLASPSPAPIANPPMSASPSPAPVAKYSSPSPTPSATPPKSASPSPSLMPYPPTPVSTPPTSSPPMADEAPEPSGSKAYTGAPAPAPSSDPSSLITYSSSIALFYRPCFTYSSSIGFVLSTLFLSV</sequence>
<protein>
    <recommendedName>
        <fullName evidence="3">Phytocyanin domain-containing protein</fullName>
    </recommendedName>
</protein>
<keyword evidence="5" id="KW-1185">Reference proteome</keyword>
<dbReference type="Proteomes" id="UP001177140">
    <property type="component" value="Unassembled WGS sequence"/>
</dbReference>
<organism evidence="4 5">
    <name type="scientific">Papaver nudicaule</name>
    <name type="common">Iceland poppy</name>
    <dbReference type="NCBI Taxonomy" id="74823"/>
    <lineage>
        <taxon>Eukaryota</taxon>
        <taxon>Viridiplantae</taxon>
        <taxon>Streptophyta</taxon>
        <taxon>Embryophyta</taxon>
        <taxon>Tracheophyta</taxon>
        <taxon>Spermatophyta</taxon>
        <taxon>Magnoliopsida</taxon>
        <taxon>Ranunculales</taxon>
        <taxon>Papaveraceae</taxon>
        <taxon>Papaveroideae</taxon>
        <taxon>Papaver</taxon>
    </lineage>
</organism>
<feature type="signal peptide" evidence="2">
    <location>
        <begin position="1"/>
        <end position="21"/>
    </location>
</feature>
<feature type="compositionally biased region" description="Pro residues" evidence="1">
    <location>
        <begin position="118"/>
        <end position="130"/>
    </location>
</feature>
<dbReference type="AlphaFoldDB" id="A0AA41SNE6"/>
<dbReference type="PANTHER" id="PTHR33021:SF14">
    <property type="entry name" value="OS01G0272700 PROTEIN"/>
    <property type="match status" value="1"/>
</dbReference>
<dbReference type="PANTHER" id="PTHR33021">
    <property type="entry name" value="BLUE COPPER PROTEIN"/>
    <property type="match status" value="1"/>
</dbReference>
<feature type="compositionally biased region" description="Pro residues" evidence="1">
    <location>
        <begin position="207"/>
        <end position="223"/>
    </location>
</feature>
<feature type="domain" description="Phytocyanin" evidence="3">
    <location>
        <begin position="22"/>
        <end position="117"/>
    </location>
</feature>
<gene>
    <name evidence="4" type="ORF">MKW94_016280</name>
</gene>
<dbReference type="GO" id="GO:0005886">
    <property type="term" value="C:plasma membrane"/>
    <property type="evidence" value="ECO:0007669"/>
    <property type="project" value="TreeGrafter"/>
</dbReference>
<evidence type="ECO:0000313" key="5">
    <source>
        <dbReference type="Proteomes" id="UP001177140"/>
    </source>
</evidence>
<dbReference type="Pfam" id="PF02298">
    <property type="entry name" value="Cu_bind_like"/>
    <property type="match status" value="1"/>
</dbReference>
<feature type="compositionally biased region" description="Low complexity" evidence="1">
    <location>
        <begin position="173"/>
        <end position="190"/>
    </location>
</feature>
<evidence type="ECO:0000259" key="3">
    <source>
        <dbReference type="PROSITE" id="PS51485"/>
    </source>
</evidence>
<feature type="region of interest" description="Disordered" evidence="1">
    <location>
        <begin position="113"/>
        <end position="251"/>
    </location>
</feature>
<name>A0AA41SNE6_PAPNU</name>
<evidence type="ECO:0000256" key="2">
    <source>
        <dbReference type="SAM" id="SignalP"/>
    </source>
</evidence>
<dbReference type="SUPFAM" id="SSF49503">
    <property type="entry name" value="Cupredoxins"/>
    <property type="match status" value="1"/>
</dbReference>
<dbReference type="Gene3D" id="2.60.40.420">
    <property type="entry name" value="Cupredoxins - blue copper proteins"/>
    <property type="match status" value="1"/>
</dbReference>
<proteinExistence type="predicted"/>
<accession>A0AA41SNE6</accession>
<evidence type="ECO:0000313" key="4">
    <source>
        <dbReference type="EMBL" id="MCL7038486.1"/>
    </source>
</evidence>
<feature type="compositionally biased region" description="Low complexity" evidence="1">
    <location>
        <begin position="131"/>
        <end position="151"/>
    </location>
</feature>
<dbReference type="EMBL" id="JAJJMA010191155">
    <property type="protein sequence ID" value="MCL7038486.1"/>
    <property type="molecule type" value="Genomic_DNA"/>
</dbReference>
<feature type="chain" id="PRO_5041341471" description="Phytocyanin domain-containing protein" evidence="2">
    <location>
        <begin position="22"/>
        <end position="286"/>
    </location>
</feature>
<dbReference type="PROSITE" id="PS51485">
    <property type="entry name" value="PHYTOCYANIN"/>
    <property type="match status" value="1"/>
</dbReference>
<comment type="caution">
    <text evidence="4">The sequence shown here is derived from an EMBL/GenBank/DDBJ whole genome shotgun (WGS) entry which is preliminary data.</text>
</comment>
<dbReference type="GO" id="GO:0009055">
    <property type="term" value="F:electron transfer activity"/>
    <property type="evidence" value="ECO:0007669"/>
    <property type="project" value="InterPro"/>
</dbReference>
<keyword evidence="2" id="KW-0732">Signal</keyword>